<comment type="similarity">
    <text evidence="1">Belongs to the LysR transcriptional regulatory family.</text>
</comment>
<evidence type="ECO:0000313" key="7">
    <source>
        <dbReference type="EMBL" id="GAA3853413.1"/>
    </source>
</evidence>
<accession>A0ABP7JSG2</accession>
<reference evidence="8" key="1">
    <citation type="journal article" date="2019" name="Int. J. Syst. Evol. Microbiol.">
        <title>The Global Catalogue of Microorganisms (GCM) 10K type strain sequencing project: providing services to taxonomists for standard genome sequencing and annotation.</title>
        <authorList>
            <consortium name="The Broad Institute Genomics Platform"/>
            <consortium name="The Broad Institute Genome Sequencing Center for Infectious Disease"/>
            <person name="Wu L."/>
            <person name="Ma J."/>
        </authorList>
    </citation>
    <scope>NUCLEOTIDE SEQUENCE [LARGE SCALE GENOMIC DNA]</scope>
    <source>
        <strain evidence="8">JCM 16578</strain>
    </source>
</reference>
<dbReference type="PANTHER" id="PTHR30126:SF39">
    <property type="entry name" value="HTH-TYPE TRANSCRIPTIONAL REGULATOR CYSL"/>
    <property type="match status" value="1"/>
</dbReference>
<dbReference type="Proteomes" id="UP001501563">
    <property type="component" value="Unassembled WGS sequence"/>
</dbReference>
<evidence type="ECO:0000256" key="3">
    <source>
        <dbReference type="ARBA" id="ARBA00023125"/>
    </source>
</evidence>
<keyword evidence="8" id="KW-1185">Reference proteome</keyword>
<dbReference type="SUPFAM" id="SSF53850">
    <property type="entry name" value="Periplasmic binding protein-like II"/>
    <property type="match status" value="1"/>
</dbReference>
<dbReference type="Pfam" id="PF00126">
    <property type="entry name" value="HTH_1"/>
    <property type="match status" value="1"/>
</dbReference>
<gene>
    <name evidence="7" type="ORF">GCM10022207_15420</name>
</gene>
<dbReference type="Gene3D" id="1.10.10.10">
    <property type="entry name" value="Winged helix-like DNA-binding domain superfamily/Winged helix DNA-binding domain"/>
    <property type="match status" value="1"/>
</dbReference>
<dbReference type="InterPro" id="IPR036388">
    <property type="entry name" value="WH-like_DNA-bd_sf"/>
</dbReference>
<dbReference type="RefSeq" id="WP_345547158.1">
    <property type="nucleotide sequence ID" value="NZ_BAAAZA010000004.1"/>
</dbReference>
<evidence type="ECO:0000256" key="2">
    <source>
        <dbReference type="ARBA" id="ARBA00023015"/>
    </source>
</evidence>
<dbReference type="PRINTS" id="PR00039">
    <property type="entry name" value="HTHLYSR"/>
</dbReference>
<organism evidence="7 8">
    <name type="scientific">Streptomyces lannensis</name>
    <dbReference type="NCBI Taxonomy" id="766498"/>
    <lineage>
        <taxon>Bacteria</taxon>
        <taxon>Bacillati</taxon>
        <taxon>Actinomycetota</taxon>
        <taxon>Actinomycetes</taxon>
        <taxon>Kitasatosporales</taxon>
        <taxon>Streptomycetaceae</taxon>
        <taxon>Streptomyces</taxon>
    </lineage>
</organism>
<evidence type="ECO:0000256" key="5">
    <source>
        <dbReference type="SAM" id="MobiDB-lite"/>
    </source>
</evidence>
<dbReference type="EMBL" id="BAAAZA010000004">
    <property type="protein sequence ID" value="GAA3853413.1"/>
    <property type="molecule type" value="Genomic_DNA"/>
</dbReference>
<dbReference type="PANTHER" id="PTHR30126">
    <property type="entry name" value="HTH-TYPE TRANSCRIPTIONAL REGULATOR"/>
    <property type="match status" value="1"/>
</dbReference>
<evidence type="ECO:0000313" key="8">
    <source>
        <dbReference type="Proteomes" id="UP001501563"/>
    </source>
</evidence>
<evidence type="ECO:0000259" key="6">
    <source>
        <dbReference type="PROSITE" id="PS50931"/>
    </source>
</evidence>
<dbReference type="InterPro" id="IPR036390">
    <property type="entry name" value="WH_DNA-bd_sf"/>
</dbReference>
<dbReference type="PROSITE" id="PS50931">
    <property type="entry name" value="HTH_LYSR"/>
    <property type="match status" value="1"/>
</dbReference>
<comment type="caution">
    <text evidence="7">The sequence shown here is derived from an EMBL/GenBank/DDBJ whole genome shotgun (WGS) entry which is preliminary data.</text>
</comment>
<keyword evidence="4" id="KW-0804">Transcription</keyword>
<keyword evidence="3" id="KW-0238">DNA-binding</keyword>
<name>A0ABP7JSG2_9ACTN</name>
<feature type="region of interest" description="Disordered" evidence="5">
    <location>
        <begin position="297"/>
        <end position="322"/>
    </location>
</feature>
<protein>
    <submittedName>
        <fullName evidence="7">LysR family transcriptional regulator</fullName>
    </submittedName>
</protein>
<dbReference type="SUPFAM" id="SSF46785">
    <property type="entry name" value="Winged helix' DNA-binding domain"/>
    <property type="match status" value="1"/>
</dbReference>
<feature type="domain" description="HTH lysR-type" evidence="6">
    <location>
        <begin position="6"/>
        <end position="63"/>
    </location>
</feature>
<keyword evidence="2" id="KW-0805">Transcription regulation</keyword>
<dbReference type="Gene3D" id="3.40.190.10">
    <property type="entry name" value="Periplasmic binding protein-like II"/>
    <property type="match status" value="2"/>
</dbReference>
<evidence type="ECO:0000256" key="4">
    <source>
        <dbReference type="ARBA" id="ARBA00023163"/>
    </source>
</evidence>
<dbReference type="Pfam" id="PF03466">
    <property type="entry name" value="LysR_substrate"/>
    <property type="match status" value="1"/>
</dbReference>
<evidence type="ECO:0000256" key="1">
    <source>
        <dbReference type="ARBA" id="ARBA00009437"/>
    </source>
</evidence>
<proteinExistence type="inferred from homology"/>
<dbReference type="InterPro" id="IPR005119">
    <property type="entry name" value="LysR_subst-bd"/>
</dbReference>
<sequence length="322" mass="33735">MSTSPPDLGSLQLLTLVAELGSLGQAAERMGISQPAASKRLTLLERRLGLTLVNRDTRGSVLTTEGKAVCQWAGRVLAEVDSLMVGVAALRGDRAVDLHLAASMTLAEHFVPGWLGTLQRNSPDVYVSLKVTNSEQVAALAASGRIGLGFIEAPTVPSGLDSRQVGSDRLVVVVAPQHAWARRREPVGPAELARTRLIVREAGSGTRETLERVLAGSGVERVRPLMVLDANAAVRRAVAEGAGPAVLSAVTVQEDLAEGRVVEVPVTGADLRRRLRAVWPKDRPPTGAVGELLRIAVRTPREDPSGSTGPAAGQGSGATPPL</sequence>
<dbReference type="InterPro" id="IPR000847">
    <property type="entry name" value="LysR_HTH_N"/>
</dbReference>